<keyword evidence="2" id="KW-0472">Membrane</keyword>
<dbReference type="InParanoid" id="A0A068UR10"/>
<name>A0A068UR10_COFCA</name>
<dbReference type="InterPro" id="IPR036259">
    <property type="entry name" value="MFS_trans_sf"/>
</dbReference>
<sequence>MLQRKGIGMATFLLNMVSVPTELRCLGLSFYHGATGIGSFFSSFLASAIDKATSQNGRESWFSDNLNRAHLDYFYSLLAGLGVVGLISFFHLAKSYTYSQQNGMEKGSEV</sequence>
<proteinExistence type="inferred from homology"/>
<reference evidence="4" key="1">
    <citation type="journal article" date="2014" name="Science">
        <title>The coffee genome provides insight into the convergent evolution of caffeine biosynthesis.</title>
        <authorList>
            <person name="Denoeud F."/>
            <person name="Carretero-Paulet L."/>
            <person name="Dereeper A."/>
            <person name="Droc G."/>
            <person name="Guyot R."/>
            <person name="Pietrella M."/>
            <person name="Zheng C."/>
            <person name="Alberti A."/>
            <person name="Anthony F."/>
            <person name="Aprea G."/>
            <person name="Aury J.M."/>
            <person name="Bento P."/>
            <person name="Bernard M."/>
            <person name="Bocs S."/>
            <person name="Campa C."/>
            <person name="Cenci A."/>
            <person name="Combes M.C."/>
            <person name="Crouzillat D."/>
            <person name="Da Silva C."/>
            <person name="Daddiego L."/>
            <person name="De Bellis F."/>
            <person name="Dussert S."/>
            <person name="Garsmeur O."/>
            <person name="Gayraud T."/>
            <person name="Guignon V."/>
            <person name="Jahn K."/>
            <person name="Jamilloux V."/>
            <person name="Joet T."/>
            <person name="Labadie K."/>
            <person name="Lan T."/>
            <person name="Leclercq J."/>
            <person name="Lepelley M."/>
            <person name="Leroy T."/>
            <person name="Li L.T."/>
            <person name="Librado P."/>
            <person name="Lopez L."/>
            <person name="Munoz A."/>
            <person name="Noel B."/>
            <person name="Pallavicini A."/>
            <person name="Perrotta G."/>
            <person name="Poncet V."/>
            <person name="Pot D."/>
            <person name="Priyono X."/>
            <person name="Rigoreau M."/>
            <person name="Rouard M."/>
            <person name="Rozas J."/>
            <person name="Tranchant-Dubreuil C."/>
            <person name="VanBuren R."/>
            <person name="Zhang Q."/>
            <person name="Andrade A.C."/>
            <person name="Argout X."/>
            <person name="Bertrand B."/>
            <person name="de Kochko A."/>
            <person name="Graziosi G."/>
            <person name="Henry R.J."/>
            <person name="Jayarama X."/>
            <person name="Ming R."/>
            <person name="Nagai C."/>
            <person name="Rounsley S."/>
            <person name="Sankoff D."/>
            <person name="Giuliano G."/>
            <person name="Albert V.A."/>
            <person name="Wincker P."/>
            <person name="Lashermes P."/>
        </authorList>
    </citation>
    <scope>NUCLEOTIDE SEQUENCE [LARGE SCALE GENOMIC DNA]</scope>
    <source>
        <strain evidence="4">cv. DH200-94</strain>
    </source>
</reference>
<protein>
    <recommendedName>
        <fullName evidence="5">Major facilitator superfamily (MFS) profile domain-containing protein</fullName>
    </recommendedName>
</protein>
<evidence type="ECO:0000313" key="4">
    <source>
        <dbReference type="Proteomes" id="UP000295252"/>
    </source>
</evidence>
<evidence type="ECO:0000313" key="3">
    <source>
        <dbReference type="EMBL" id="CDP10707.1"/>
    </source>
</evidence>
<organism evidence="3 4">
    <name type="scientific">Coffea canephora</name>
    <name type="common">Robusta coffee</name>
    <dbReference type="NCBI Taxonomy" id="49390"/>
    <lineage>
        <taxon>Eukaryota</taxon>
        <taxon>Viridiplantae</taxon>
        <taxon>Streptophyta</taxon>
        <taxon>Embryophyta</taxon>
        <taxon>Tracheophyta</taxon>
        <taxon>Spermatophyta</taxon>
        <taxon>Magnoliopsida</taxon>
        <taxon>eudicotyledons</taxon>
        <taxon>Gunneridae</taxon>
        <taxon>Pentapetalae</taxon>
        <taxon>asterids</taxon>
        <taxon>lamiids</taxon>
        <taxon>Gentianales</taxon>
        <taxon>Rubiaceae</taxon>
        <taxon>Ixoroideae</taxon>
        <taxon>Gardenieae complex</taxon>
        <taxon>Bertiereae - Coffeeae clade</taxon>
        <taxon>Coffeeae</taxon>
        <taxon>Coffea</taxon>
    </lineage>
</organism>
<dbReference type="SUPFAM" id="SSF103473">
    <property type="entry name" value="MFS general substrate transporter"/>
    <property type="match status" value="1"/>
</dbReference>
<comment type="similarity">
    <text evidence="1">Belongs to the major facilitator superfamily. Phosphate:H(+) symporter (TC 2.A.1.9) family.</text>
</comment>
<gene>
    <name evidence="3" type="ORF">GSCOC_T00031507001</name>
</gene>
<dbReference type="PANTHER" id="PTHR11654">
    <property type="entry name" value="OLIGOPEPTIDE TRANSPORTER-RELATED"/>
    <property type="match status" value="1"/>
</dbReference>
<evidence type="ECO:0000256" key="2">
    <source>
        <dbReference type="SAM" id="Phobius"/>
    </source>
</evidence>
<accession>A0A068UR10</accession>
<dbReference type="Gene3D" id="1.20.1250.20">
    <property type="entry name" value="MFS general substrate transporter like domains"/>
    <property type="match status" value="1"/>
</dbReference>
<dbReference type="EMBL" id="HG739130">
    <property type="protein sequence ID" value="CDP10707.1"/>
    <property type="molecule type" value="Genomic_DNA"/>
</dbReference>
<keyword evidence="2" id="KW-0812">Transmembrane</keyword>
<dbReference type="AlphaFoldDB" id="A0A068UR10"/>
<keyword evidence="4" id="KW-1185">Reference proteome</keyword>
<dbReference type="PhylomeDB" id="A0A068UR10"/>
<keyword evidence="2" id="KW-1133">Transmembrane helix</keyword>
<evidence type="ECO:0008006" key="5">
    <source>
        <dbReference type="Google" id="ProtNLM"/>
    </source>
</evidence>
<evidence type="ECO:0000256" key="1">
    <source>
        <dbReference type="ARBA" id="ARBA00044504"/>
    </source>
</evidence>
<dbReference type="Gramene" id="CDP10707">
    <property type="protein sequence ID" value="CDP10707"/>
    <property type="gene ID" value="GSCOC_T00031507001"/>
</dbReference>
<dbReference type="Proteomes" id="UP000295252">
    <property type="component" value="Chromosome II"/>
</dbReference>
<feature type="transmembrane region" description="Helical" evidence="2">
    <location>
        <begin position="73"/>
        <end position="93"/>
    </location>
</feature>
<dbReference type="OrthoDB" id="8904098at2759"/>